<evidence type="ECO:0000259" key="5">
    <source>
        <dbReference type="PROSITE" id="PS50897"/>
    </source>
</evidence>
<dbReference type="Pfam" id="PF10607">
    <property type="entry name" value="CTLH"/>
    <property type="match status" value="3"/>
</dbReference>
<dbReference type="GO" id="GO:0004842">
    <property type="term" value="F:ubiquitin-protein transferase activity"/>
    <property type="evidence" value="ECO:0007669"/>
    <property type="project" value="InterPro"/>
</dbReference>
<feature type="domain" description="CTLH" evidence="5">
    <location>
        <begin position="288"/>
        <end position="325"/>
    </location>
</feature>
<evidence type="ECO:0000256" key="3">
    <source>
        <dbReference type="ARBA" id="ARBA00023057"/>
    </source>
</evidence>
<dbReference type="PANTHER" id="PTHR12170:SF2">
    <property type="entry name" value="E3 UBIQUITIN-PROTEIN TRANSFERASE MAEA"/>
    <property type="match status" value="1"/>
</dbReference>
<dbReference type="PROSITE" id="PS50897">
    <property type="entry name" value="CTLH"/>
    <property type="match status" value="3"/>
</dbReference>
<gene>
    <name evidence="6" type="ORF">OBRU01_09351</name>
</gene>
<keyword evidence="3" id="KW-0265">Erythrocyte maturation</keyword>
<dbReference type="AlphaFoldDB" id="A0A0L7LGH8"/>
<organism evidence="6 7">
    <name type="scientific">Operophtera brumata</name>
    <name type="common">Winter moth</name>
    <name type="synonym">Phalaena brumata</name>
    <dbReference type="NCBI Taxonomy" id="104452"/>
    <lineage>
        <taxon>Eukaryota</taxon>
        <taxon>Metazoa</taxon>
        <taxon>Ecdysozoa</taxon>
        <taxon>Arthropoda</taxon>
        <taxon>Hexapoda</taxon>
        <taxon>Insecta</taxon>
        <taxon>Pterygota</taxon>
        <taxon>Neoptera</taxon>
        <taxon>Endopterygota</taxon>
        <taxon>Lepidoptera</taxon>
        <taxon>Glossata</taxon>
        <taxon>Ditrysia</taxon>
        <taxon>Geometroidea</taxon>
        <taxon>Geometridae</taxon>
        <taxon>Larentiinae</taxon>
        <taxon>Operophtera</taxon>
    </lineage>
</organism>
<dbReference type="EMBL" id="JTDY01001288">
    <property type="protein sequence ID" value="KOB74291.1"/>
    <property type="molecule type" value="Genomic_DNA"/>
</dbReference>
<dbReference type="PROSITE" id="PS50896">
    <property type="entry name" value="LISH"/>
    <property type="match status" value="1"/>
</dbReference>
<comment type="caution">
    <text evidence="6">The sequence shown here is derived from an EMBL/GenBank/DDBJ whole genome shotgun (WGS) entry which is preliminary data.</text>
</comment>
<dbReference type="SMART" id="SM00668">
    <property type="entry name" value="CTLH"/>
    <property type="match status" value="3"/>
</dbReference>
<proteinExistence type="predicted"/>
<name>A0A0L7LGH8_OPEBR</name>
<dbReference type="GO" id="GO:0034657">
    <property type="term" value="C:GID complex"/>
    <property type="evidence" value="ECO:0007669"/>
    <property type="project" value="TreeGrafter"/>
</dbReference>
<comment type="subcellular location">
    <subcellularLocation>
        <location evidence="1">Nucleus matrix</location>
    </subcellularLocation>
</comment>
<evidence type="ECO:0000256" key="1">
    <source>
        <dbReference type="ARBA" id="ARBA00004109"/>
    </source>
</evidence>
<dbReference type="PANTHER" id="PTHR12170">
    <property type="entry name" value="MACROPHAGE ERYTHROBLAST ATTACHER-RELATED"/>
    <property type="match status" value="1"/>
</dbReference>
<reference evidence="6 7" key="1">
    <citation type="journal article" date="2015" name="Genome Biol. Evol.">
        <title>The genome of winter moth (Operophtera brumata) provides a genomic perspective on sexual dimorphism and phenology.</title>
        <authorList>
            <person name="Derks M.F."/>
            <person name="Smit S."/>
            <person name="Salis L."/>
            <person name="Schijlen E."/>
            <person name="Bossers A."/>
            <person name="Mateman C."/>
            <person name="Pijl A.S."/>
            <person name="de Ridder D."/>
            <person name="Groenen M.A."/>
            <person name="Visser M.E."/>
            <person name="Megens H.J."/>
        </authorList>
    </citation>
    <scope>NUCLEOTIDE SEQUENCE [LARGE SCALE GENOMIC DNA]</scope>
    <source>
        <strain evidence="6">WM2013NL</strain>
        <tissue evidence="6">Head and thorax</tissue>
    </source>
</reference>
<evidence type="ECO:0000313" key="6">
    <source>
        <dbReference type="EMBL" id="KOB74291.1"/>
    </source>
</evidence>
<evidence type="ECO:0000313" key="7">
    <source>
        <dbReference type="Proteomes" id="UP000037510"/>
    </source>
</evidence>
<feature type="domain" description="CTLH" evidence="5">
    <location>
        <begin position="227"/>
        <end position="271"/>
    </location>
</feature>
<dbReference type="InterPro" id="IPR045098">
    <property type="entry name" value="Fyv10_fam"/>
</dbReference>
<dbReference type="InterPro" id="IPR006594">
    <property type="entry name" value="LisH"/>
</dbReference>
<feature type="domain" description="CTLH" evidence="5">
    <location>
        <begin position="342"/>
        <end position="384"/>
    </location>
</feature>
<dbReference type="Proteomes" id="UP000037510">
    <property type="component" value="Unassembled WGS sequence"/>
</dbReference>
<keyword evidence="7" id="KW-1185">Reference proteome</keyword>
<sequence>MKRKASEAITEEVQAAMVCKKRLEHLKEQAVPLSEPATPQIKAAMVCKKRLEHLKDQAVPLSEPATPQIKAAMVCKKRLEHLKEQAVPLSEPATPQIKAAMVCKKRLEHLKDQAVPLSEPATPQIKAAMVCKKRLEHLKEQAVPLSEPATPQIKAAMVCKKRLEHLKEQAVPLSEPATPQIKTQLNQWRKVRLDRMLVDYFLRNGHYDSAKKLADARGLRDLTNVDIYLQAAMVERELCQRRTARCLQWCNENKSKLKKINSNMEFNIRVQVPASEHNSRHTHIVVVVERELCQRRTARCLQWCNENKSKLKKINSNMEFNIRVQVPASEHNSRHTHIVVVVERELCQRRTARCLQWCNENKSKLKKINSNMEFNIRVQALKEMMKEHGSIICPKTKEAFCMKRVEKVYVM</sequence>
<dbReference type="InterPro" id="IPR024964">
    <property type="entry name" value="CTLH/CRA"/>
</dbReference>
<dbReference type="GO" id="GO:0043161">
    <property type="term" value="P:proteasome-mediated ubiquitin-dependent protein catabolic process"/>
    <property type="evidence" value="ECO:0007669"/>
    <property type="project" value="InterPro"/>
</dbReference>
<dbReference type="GO" id="GO:0016363">
    <property type="term" value="C:nuclear matrix"/>
    <property type="evidence" value="ECO:0007669"/>
    <property type="project" value="UniProtKB-SubCell"/>
</dbReference>
<dbReference type="GO" id="GO:0043249">
    <property type="term" value="P:erythrocyte maturation"/>
    <property type="evidence" value="ECO:0007669"/>
    <property type="project" value="UniProtKB-KW"/>
</dbReference>
<evidence type="ECO:0000256" key="2">
    <source>
        <dbReference type="ARBA" id="ARBA00014384"/>
    </source>
</evidence>
<evidence type="ECO:0000256" key="4">
    <source>
        <dbReference type="ARBA" id="ARBA00029678"/>
    </source>
</evidence>
<dbReference type="STRING" id="104452.A0A0L7LGH8"/>
<dbReference type="GO" id="GO:0005737">
    <property type="term" value="C:cytoplasm"/>
    <property type="evidence" value="ECO:0007669"/>
    <property type="project" value="TreeGrafter"/>
</dbReference>
<dbReference type="InterPro" id="IPR006595">
    <property type="entry name" value="CTLH_C"/>
</dbReference>
<protein>
    <recommendedName>
        <fullName evidence="2">E3 ubiquitin-protein transferase MAEA</fullName>
    </recommendedName>
    <alternativeName>
        <fullName evidence="4">Macrophage erythroblast attacher</fullName>
    </alternativeName>
</protein>
<accession>A0A0L7LGH8</accession>